<dbReference type="InterPro" id="IPR011009">
    <property type="entry name" value="Kinase-like_dom_sf"/>
</dbReference>
<dbReference type="Gene3D" id="1.10.510.10">
    <property type="entry name" value="Transferase(Phosphotransferase) domain 1"/>
    <property type="match status" value="1"/>
</dbReference>
<dbReference type="SUPFAM" id="SSF56112">
    <property type="entry name" value="Protein kinase-like (PK-like)"/>
    <property type="match status" value="1"/>
</dbReference>
<comment type="caution">
    <text evidence="1">The sequence shown here is derived from an EMBL/GenBank/DDBJ whole genome shotgun (WGS) entry which is preliminary data.</text>
</comment>
<reference evidence="1" key="1">
    <citation type="submission" date="2019-10" db="EMBL/GenBank/DDBJ databases">
        <authorList>
            <person name="Zhang R."/>
            <person name="Pan Y."/>
            <person name="Wang J."/>
            <person name="Ma R."/>
            <person name="Yu S."/>
        </authorList>
    </citation>
    <scope>NUCLEOTIDE SEQUENCE</scope>
    <source>
        <strain evidence="1">LA-IB0</strain>
        <tissue evidence="1">Leaf</tissue>
    </source>
</reference>
<evidence type="ECO:0000313" key="2">
    <source>
        <dbReference type="Proteomes" id="UP000826271"/>
    </source>
</evidence>
<proteinExistence type="predicted"/>
<sequence>MPYPPYASDNLKEDEYLALEDFLHTSAEGLWRAFWHKNKPLPYYVSCPRYVGSKFYTVEKAISRGRLWGLCGAALMSKNTGKLHARWDDVVKFVLFKQNIVQGKEFGFSPSVICEALFYAVHILFSRSLSKYNNVATDYVLVSVVDSKFGGVVKIGGDLGKLEVDLSNPYQSMAEWITCHADVSISPVDRVWNKLGNVNWGDLGTVQILLAMFYSIMQWNGPPRKSISSLAANHSLRLQKRRMETQLIENENALVPYQDGSNYKGEIIELHNENNNHNSKRKGSRLNLSPGEILLLEDQNQGLKRFQIQEFLDDGSGCSYIAVAAESHGELLTLYVGVHPSRLEPSWEDMNLWYQVQRQTKVLNILKEQGISSKYLPEIIASGRIMHSGPCEKQSPKGRCDHPSCGTPMLVTCPVGEPLSSIIAHDGPCSAEEATRCCRDCLAALRSAKMANILHGDIRPENIICVNDRSRRNNSIFVLVSWGRAVLEDRDSPPLNLQFSSAHALQHGKLCPSSDVESLIYLIYFVCGGPTQQQDSIESALKWRQTCWGKRVIQQQLGEISPLLKAFADYVDSICGTPYAVDYDVWLKRLNRAVDECGERGKMSEEVLRLKDVAESSGTSRDGNSW</sequence>
<evidence type="ECO:0008006" key="3">
    <source>
        <dbReference type="Google" id="ProtNLM"/>
    </source>
</evidence>
<dbReference type="AlphaFoldDB" id="A0AAV6X0P4"/>
<dbReference type="PANTHER" id="PTHR35118:SF2">
    <property type="entry name" value="PROTEIN KINASE DOMAIN-CONTAINING PROTEIN"/>
    <property type="match status" value="1"/>
</dbReference>
<name>A0AAV6X0P4_9LAMI</name>
<dbReference type="Proteomes" id="UP000826271">
    <property type="component" value="Unassembled WGS sequence"/>
</dbReference>
<keyword evidence="2" id="KW-1185">Reference proteome</keyword>
<dbReference type="EMBL" id="WHWC01000011">
    <property type="protein sequence ID" value="KAG8373684.1"/>
    <property type="molecule type" value="Genomic_DNA"/>
</dbReference>
<organism evidence="1 2">
    <name type="scientific">Buddleja alternifolia</name>
    <dbReference type="NCBI Taxonomy" id="168488"/>
    <lineage>
        <taxon>Eukaryota</taxon>
        <taxon>Viridiplantae</taxon>
        <taxon>Streptophyta</taxon>
        <taxon>Embryophyta</taxon>
        <taxon>Tracheophyta</taxon>
        <taxon>Spermatophyta</taxon>
        <taxon>Magnoliopsida</taxon>
        <taxon>eudicotyledons</taxon>
        <taxon>Gunneridae</taxon>
        <taxon>Pentapetalae</taxon>
        <taxon>asterids</taxon>
        <taxon>lamiids</taxon>
        <taxon>Lamiales</taxon>
        <taxon>Scrophulariaceae</taxon>
        <taxon>Buddlejeae</taxon>
        <taxon>Buddleja</taxon>
    </lineage>
</organism>
<dbReference type="PANTHER" id="PTHR35118">
    <property type="entry name" value="KINASE FAMILY PROTEIN"/>
    <property type="match status" value="1"/>
</dbReference>
<gene>
    <name evidence="1" type="ORF">BUALT_Bualt11G0050200</name>
</gene>
<accession>A0AAV6X0P4</accession>
<protein>
    <recommendedName>
        <fullName evidence="3">Protein kinase</fullName>
    </recommendedName>
</protein>
<evidence type="ECO:0000313" key="1">
    <source>
        <dbReference type="EMBL" id="KAG8373684.1"/>
    </source>
</evidence>